<feature type="transmembrane region" description="Helical" evidence="1">
    <location>
        <begin position="132"/>
        <end position="150"/>
    </location>
</feature>
<dbReference type="PROSITE" id="PS50125">
    <property type="entry name" value="GUANYLATE_CYCLASE_2"/>
    <property type="match status" value="1"/>
</dbReference>
<dbReference type="PANTHER" id="PTHR45655">
    <property type="entry name" value="GUANYLATE CYCLASE SOLUBLE SUBUNIT BETA-2"/>
    <property type="match status" value="1"/>
</dbReference>
<evidence type="ECO:0000256" key="1">
    <source>
        <dbReference type="SAM" id="Phobius"/>
    </source>
</evidence>
<feature type="transmembrane region" description="Helical" evidence="1">
    <location>
        <begin position="162"/>
        <end position="185"/>
    </location>
</feature>
<name>A0ABN1LCP5_9ALTE</name>
<dbReference type="Pfam" id="PF00211">
    <property type="entry name" value="Guanylate_cyc"/>
    <property type="match status" value="1"/>
</dbReference>
<evidence type="ECO:0000259" key="2">
    <source>
        <dbReference type="PROSITE" id="PS50125"/>
    </source>
</evidence>
<dbReference type="RefSeq" id="WP_343856011.1">
    <property type="nucleotide sequence ID" value="NZ_BAAAFD010000001.1"/>
</dbReference>
<evidence type="ECO:0000313" key="4">
    <source>
        <dbReference type="Proteomes" id="UP001500359"/>
    </source>
</evidence>
<feature type="transmembrane region" description="Helical" evidence="1">
    <location>
        <begin position="86"/>
        <end position="102"/>
    </location>
</feature>
<dbReference type="PANTHER" id="PTHR45655:SF13">
    <property type="entry name" value="SOLUBLE GUANYLATE CYCLASE GCY-32-RELATED"/>
    <property type="match status" value="1"/>
</dbReference>
<keyword evidence="1" id="KW-0812">Transmembrane</keyword>
<feature type="transmembrane region" description="Helical" evidence="1">
    <location>
        <begin position="27"/>
        <end position="46"/>
    </location>
</feature>
<keyword evidence="4" id="KW-1185">Reference proteome</keyword>
<protein>
    <recommendedName>
        <fullName evidence="2">Guanylate cyclase domain-containing protein</fullName>
    </recommendedName>
</protein>
<organism evidence="3 4">
    <name type="scientific">Aliiglaciecola litoralis</name>
    <dbReference type="NCBI Taxonomy" id="582857"/>
    <lineage>
        <taxon>Bacteria</taxon>
        <taxon>Pseudomonadati</taxon>
        <taxon>Pseudomonadota</taxon>
        <taxon>Gammaproteobacteria</taxon>
        <taxon>Alteromonadales</taxon>
        <taxon>Alteromonadaceae</taxon>
        <taxon>Aliiglaciecola</taxon>
    </lineage>
</organism>
<feature type="domain" description="Guanylate cyclase" evidence="2">
    <location>
        <begin position="237"/>
        <end position="364"/>
    </location>
</feature>
<dbReference type="EMBL" id="BAAAFD010000001">
    <property type="protein sequence ID" value="GAA0852762.1"/>
    <property type="molecule type" value="Genomic_DNA"/>
</dbReference>
<dbReference type="Gene3D" id="3.30.70.1230">
    <property type="entry name" value="Nucleotide cyclase"/>
    <property type="match status" value="1"/>
</dbReference>
<gene>
    <name evidence="3" type="ORF">GCM10009114_03750</name>
</gene>
<comment type="caution">
    <text evidence="3">The sequence shown here is derived from an EMBL/GenBank/DDBJ whole genome shotgun (WGS) entry which is preliminary data.</text>
</comment>
<dbReference type="SMART" id="SM00044">
    <property type="entry name" value="CYCc"/>
    <property type="match status" value="1"/>
</dbReference>
<dbReference type="Proteomes" id="UP001500359">
    <property type="component" value="Unassembled WGS sequence"/>
</dbReference>
<accession>A0ABN1LCP5</accession>
<dbReference type="SUPFAM" id="SSF55073">
    <property type="entry name" value="Nucleotide cyclase"/>
    <property type="match status" value="1"/>
</dbReference>
<dbReference type="InterPro" id="IPR029787">
    <property type="entry name" value="Nucleotide_cyclase"/>
</dbReference>
<feature type="transmembrane region" description="Helical" evidence="1">
    <location>
        <begin position="108"/>
        <end position="125"/>
    </location>
</feature>
<reference evidence="3 4" key="1">
    <citation type="journal article" date="2019" name="Int. J. Syst. Evol. Microbiol.">
        <title>The Global Catalogue of Microorganisms (GCM) 10K type strain sequencing project: providing services to taxonomists for standard genome sequencing and annotation.</title>
        <authorList>
            <consortium name="The Broad Institute Genomics Platform"/>
            <consortium name="The Broad Institute Genome Sequencing Center for Infectious Disease"/>
            <person name="Wu L."/>
            <person name="Ma J."/>
        </authorList>
    </citation>
    <scope>NUCLEOTIDE SEQUENCE [LARGE SCALE GENOMIC DNA]</scope>
    <source>
        <strain evidence="3 4">JCM 15896</strain>
    </source>
</reference>
<dbReference type="InterPro" id="IPR001054">
    <property type="entry name" value="A/G_cyclase"/>
</dbReference>
<keyword evidence="1" id="KW-1133">Transmembrane helix</keyword>
<sequence>MLKSLYSRIAFMGITTNGHDNISQIKIINCLALMIILMLLAQIPLIMVFWQFAGLVVALVCSLHILLFIAVPVLNRLGHFHSARSLLTLGYISFIGFSSIAWQINLHFQYFFIIALFVSPFLYRAWEKPSKVLSISMYLLSFGAIEWYWLSSADIISKGSQPLLLSVSNHFFLFIAAILASQLIYTNHRQLQTKTELQKRRLENLLQQTLPAPIINELSQRSANKLTSLPIEQHCGCVLFADMQRYTELCAQKSSAEVMCLLKDFFQAMDDISRRWGLEKIKTNGDQYIATSGVLAPVELPALPCCQAAIEMLKRTAQLSNKAGVELHLRIGIASGEITSGFVGSHATSFDIWGETVNLASRLESHGQADNIQVCKATYAQCRPYFQFHSQGKIKLKGLGTLSAFRLQIN</sequence>
<feature type="transmembrane region" description="Helical" evidence="1">
    <location>
        <begin position="52"/>
        <end position="74"/>
    </location>
</feature>
<proteinExistence type="predicted"/>
<evidence type="ECO:0000313" key="3">
    <source>
        <dbReference type="EMBL" id="GAA0852762.1"/>
    </source>
</evidence>
<dbReference type="CDD" id="cd07302">
    <property type="entry name" value="CHD"/>
    <property type="match status" value="1"/>
</dbReference>
<keyword evidence="1" id="KW-0472">Membrane</keyword>